<dbReference type="AlphaFoldDB" id="A0A8H4EXI2"/>
<name>A0A8H4EXI2_MUCCL</name>
<sequence length="51" mass="5982">TVKSTKKIIVKMLNGYDESWDLYVNSTALAMNCHYSRLHHMKPFCGMFSRQ</sequence>
<gene>
    <name evidence="1" type="ORF">FB192DRAFT_1246294</name>
</gene>
<protein>
    <submittedName>
        <fullName evidence="1">Uncharacterized protein</fullName>
    </submittedName>
</protein>
<accession>A0A8H4EXI2</accession>
<dbReference type="EMBL" id="JAAECE010000008">
    <property type="protein sequence ID" value="KAF1798152.1"/>
    <property type="molecule type" value="Genomic_DNA"/>
</dbReference>
<dbReference type="Proteomes" id="UP000469890">
    <property type="component" value="Unassembled WGS sequence"/>
</dbReference>
<evidence type="ECO:0000313" key="1">
    <source>
        <dbReference type="EMBL" id="KAF1798152.1"/>
    </source>
</evidence>
<organism evidence="1 2">
    <name type="scientific">Mucor circinelloides f. lusitanicus</name>
    <name type="common">Mucor racemosus var. lusitanicus</name>
    <dbReference type="NCBI Taxonomy" id="29924"/>
    <lineage>
        <taxon>Eukaryota</taxon>
        <taxon>Fungi</taxon>
        <taxon>Fungi incertae sedis</taxon>
        <taxon>Mucoromycota</taxon>
        <taxon>Mucoromycotina</taxon>
        <taxon>Mucoromycetes</taxon>
        <taxon>Mucorales</taxon>
        <taxon>Mucorineae</taxon>
        <taxon>Mucoraceae</taxon>
        <taxon>Mucor</taxon>
    </lineage>
</organism>
<feature type="non-terminal residue" evidence="1">
    <location>
        <position position="1"/>
    </location>
</feature>
<feature type="non-terminal residue" evidence="1">
    <location>
        <position position="51"/>
    </location>
</feature>
<reference evidence="1 2" key="1">
    <citation type="submission" date="2019-09" db="EMBL/GenBank/DDBJ databases">
        <authorList>
            <consortium name="DOE Joint Genome Institute"/>
            <person name="Mondo S.J."/>
            <person name="Navarro-Mendoza M.I."/>
            <person name="Perez-Arques C."/>
            <person name="Panchal S."/>
            <person name="Nicolas F.E."/>
            <person name="Ganguly P."/>
            <person name="Pangilinan J."/>
            <person name="Grigoriev I."/>
            <person name="Heitman J."/>
            <person name="Sanya K."/>
            <person name="Garre V."/>
        </authorList>
    </citation>
    <scope>NUCLEOTIDE SEQUENCE [LARGE SCALE GENOMIC DNA]</scope>
    <source>
        <strain evidence="1 2">MU402</strain>
    </source>
</reference>
<evidence type="ECO:0000313" key="2">
    <source>
        <dbReference type="Proteomes" id="UP000469890"/>
    </source>
</evidence>
<comment type="caution">
    <text evidence="1">The sequence shown here is derived from an EMBL/GenBank/DDBJ whole genome shotgun (WGS) entry which is preliminary data.</text>
</comment>
<proteinExistence type="predicted"/>